<gene>
    <name evidence="1" type="ORF">CJ030_MR2G007434</name>
</gene>
<dbReference type="OrthoDB" id="5984008at2759"/>
<protein>
    <submittedName>
        <fullName evidence="1">Glutamate receptor 2.8</fullName>
    </submittedName>
</protein>
<sequence>MIAAPTLFPLPPILPYTRYNHLLPSRTQAFPKGSPLVADVSRAILNITEGDQMKEIEDAWLGIQTNCPNSDTPVSSGKLSLLASEGYSLSPGLLPL</sequence>
<organism evidence="1 2">
    <name type="scientific">Morella rubra</name>
    <name type="common">Chinese bayberry</name>
    <dbReference type="NCBI Taxonomy" id="262757"/>
    <lineage>
        <taxon>Eukaryota</taxon>
        <taxon>Viridiplantae</taxon>
        <taxon>Streptophyta</taxon>
        <taxon>Embryophyta</taxon>
        <taxon>Tracheophyta</taxon>
        <taxon>Spermatophyta</taxon>
        <taxon>Magnoliopsida</taxon>
        <taxon>eudicotyledons</taxon>
        <taxon>Gunneridae</taxon>
        <taxon>Pentapetalae</taxon>
        <taxon>rosids</taxon>
        <taxon>fabids</taxon>
        <taxon>Fagales</taxon>
        <taxon>Myricaceae</taxon>
        <taxon>Morella</taxon>
    </lineage>
</organism>
<dbReference type="AlphaFoldDB" id="A0A6A1WFM8"/>
<keyword evidence="1" id="KW-0675">Receptor</keyword>
<dbReference type="SUPFAM" id="SSF53850">
    <property type="entry name" value="Periplasmic binding protein-like II"/>
    <property type="match status" value="1"/>
</dbReference>
<name>A0A6A1WFM8_9ROSI</name>
<proteinExistence type="predicted"/>
<keyword evidence="2" id="KW-1185">Reference proteome</keyword>
<evidence type="ECO:0000313" key="2">
    <source>
        <dbReference type="Proteomes" id="UP000516437"/>
    </source>
</evidence>
<accession>A0A6A1WFM8</accession>
<comment type="caution">
    <text evidence="1">The sequence shown here is derived from an EMBL/GenBank/DDBJ whole genome shotgun (WGS) entry which is preliminary data.</text>
</comment>
<reference evidence="1 2" key="1">
    <citation type="journal article" date="2019" name="Plant Biotechnol. J.">
        <title>The red bayberry genome and genetic basis of sex determination.</title>
        <authorList>
            <person name="Jia H.M."/>
            <person name="Jia H.J."/>
            <person name="Cai Q.L."/>
            <person name="Wang Y."/>
            <person name="Zhao H.B."/>
            <person name="Yang W.F."/>
            <person name="Wang G.Y."/>
            <person name="Li Y.H."/>
            <person name="Zhan D.L."/>
            <person name="Shen Y.T."/>
            <person name="Niu Q.F."/>
            <person name="Chang L."/>
            <person name="Qiu J."/>
            <person name="Zhao L."/>
            <person name="Xie H.B."/>
            <person name="Fu W.Y."/>
            <person name="Jin J."/>
            <person name="Li X.W."/>
            <person name="Jiao Y."/>
            <person name="Zhou C.C."/>
            <person name="Tu T."/>
            <person name="Chai C.Y."/>
            <person name="Gao J.L."/>
            <person name="Fan L.J."/>
            <person name="van de Weg E."/>
            <person name="Wang J.Y."/>
            <person name="Gao Z.S."/>
        </authorList>
    </citation>
    <scope>NUCLEOTIDE SEQUENCE [LARGE SCALE GENOMIC DNA]</scope>
    <source>
        <tissue evidence="1">Leaves</tissue>
    </source>
</reference>
<dbReference type="Proteomes" id="UP000516437">
    <property type="component" value="Chromosome 2"/>
</dbReference>
<dbReference type="EMBL" id="RXIC02000020">
    <property type="protein sequence ID" value="KAB1222677.1"/>
    <property type="molecule type" value="Genomic_DNA"/>
</dbReference>
<dbReference type="Gene3D" id="3.40.190.10">
    <property type="entry name" value="Periplasmic binding protein-like II"/>
    <property type="match status" value="1"/>
</dbReference>
<evidence type="ECO:0000313" key="1">
    <source>
        <dbReference type="EMBL" id="KAB1222677.1"/>
    </source>
</evidence>